<dbReference type="PANTHER" id="PTHR48182">
    <property type="entry name" value="PROTEIN SERAC1"/>
    <property type="match status" value="1"/>
</dbReference>
<evidence type="ECO:0008006" key="4">
    <source>
        <dbReference type="Google" id="ProtNLM"/>
    </source>
</evidence>
<keyword evidence="1" id="KW-1133">Transmembrane helix</keyword>
<organism evidence="2 3">
    <name type="scientific">Aspergillus wentii DTO 134E9</name>
    <dbReference type="NCBI Taxonomy" id="1073089"/>
    <lineage>
        <taxon>Eukaryota</taxon>
        <taxon>Fungi</taxon>
        <taxon>Dikarya</taxon>
        <taxon>Ascomycota</taxon>
        <taxon>Pezizomycotina</taxon>
        <taxon>Eurotiomycetes</taxon>
        <taxon>Eurotiomycetidae</taxon>
        <taxon>Eurotiales</taxon>
        <taxon>Aspergillaceae</taxon>
        <taxon>Aspergillus</taxon>
        <taxon>Aspergillus subgen. Cremei</taxon>
    </lineage>
</organism>
<dbReference type="EMBL" id="KV878214">
    <property type="protein sequence ID" value="OJJ33336.1"/>
    <property type="molecule type" value="Genomic_DNA"/>
</dbReference>
<evidence type="ECO:0000313" key="3">
    <source>
        <dbReference type="Proteomes" id="UP000184383"/>
    </source>
</evidence>
<name>A0A1L9REI9_ASPWE</name>
<evidence type="ECO:0000313" key="2">
    <source>
        <dbReference type="EMBL" id="OJJ33336.1"/>
    </source>
</evidence>
<keyword evidence="1" id="KW-0812">Transmembrane</keyword>
<gene>
    <name evidence="2" type="ORF">ASPWEDRAFT_619445</name>
</gene>
<accession>A0A1L9REI9</accession>
<protein>
    <recommendedName>
        <fullName evidence="4">DUF676 domain-containing protein</fullName>
    </recommendedName>
</protein>
<feature type="transmembrane region" description="Helical" evidence="1">
    <location>
        <begin position="12"/>
        <end position="34"/>
    </location>
</feature>
<dbReference type="Gene3D" id="3.40.50.1820">
    <property type="entry name" value="alpha/beta hydrolase"/>
    <property type="match status" value="1"/>
</dbReference>
<proteinExistence type="predicted"/>
<dbReference type="OrthoDB" id="4499059at2759"/>
<dbReference type="PANTHER" id="PTHR48182:SF3">
    <property type="entry name" value="DUF676 DOMAIN-CONTAINING PROTEIN"/>
    <property type="match status" value="1"/>
</dbReference>
<dbReference type="InterPro" id="IPR029058">
    <property type="entry name" value="AB_hydrolase_fold"/>
</dbReference>
<keyword evidence="1" id="KW-0472">Membrane</keyword>
<dbReference type="InterPro" id="IPR052374">
    <property type="entry name" value="SERAC1"/>
</dbReference>
<sequence length="334" mass="38198">MVTSNAIFDRVWNLVLLSLLLLTTLLFDFPMLLFNRWAPYAKFDRLEIIHPKQKDQDDQTETQGEILADIVAVHGLGSDPNNAWRQGNCDWLRNLLPQERIPARIMAFNHNTSWESEALSKSIDDHANDLLRVLGMHRHTPKKERPIIFIGHSFGGLIIKRALICSALVGEDENCYELYKQTKGLIFMGTPHRGANLTTAGKISSLFGYWKGSTVEPLELFEYGSAKNETLHKDFMRVVIKGCSVDNIVCVYENVKETLCGFMLAPVVERYSAVIDGSTEIAFETKHRGLQRFTSRNDENYQKILCYIRGWVHGEKVEVDESFNFFSLQHRLSV</sequence>
<dbReference type="GeneID" id="63754453"/>
<keyword evidence="3" id="KW-1185">Reference proteome</keyword>
<dbReference type="SUPFAM" id="SSF53474">
    <property type="entry name" value="alpha/beta-Hydrolases"/>
    <property type="match status" value="1"/>
</dbReference>
<dbReference type="AlphaFoldDB" id="A0A1L9REI9"/>
<dbReference type="VEuPathDB" id="FungiDB:ASPWEDRAFT_619445"/>
<evidence type="ECO:0000256" key="1">
    <source>
        <dbReference type="SAM" id="Phobius"/>
    </source>
</evidence>
<dbReference type="RefSeq" id="XP_040687013.1">
    <property type="nucleotide sequence ID" value="XM_040838605.1"/>
</dbReference>
<reference evidence="3" key="1">
    <citation type="journal article" date="2017" name="Genome Biol.">
        <title>Comparative genomics reveals high biological diversity and specific adaptations in the industrially and medically important fungal genus Aspergillus.</title>
        <authorList>
            <person name="de Vries R.P."/>
            <person name="Riley R."/>
            <person name="Wiebenga A."/>
            <person name="Aguilar-Osorio G."/>
            <person name="Amillis S."/>
            <person name="Uchima C.A."/>
            <person name="Anderluh G."/>
            <person name="Asadollahi M."/>
            <person name="Askin M."/>
            <person name="Barry K."/>
            <person name="Battaglia E."/>
            <person name="Bayram O."/>
            <person name="Benocci T."/>
            <person name="Braus-Stromeyer S.A."/>
            <person name="Caldana C."/>
            <person name="Canovas D."/>
            <person name="Cerqueira G.C."/>
            <person name="Chen F."/>
            <person name="Chen W."/>
            <person name="Choi C."/>
            <person name="Clum A."/>
            <person name="Dos Santos R.A."/>
            <person name="Damasio A.R."/>
            <person name="Diallinas G."/>
            <person name="Emri T."/>
            <person name="Fekete E."/>
            <person name="Flipphi M."/>
            <person name="Freyberg S."/>
            <person name="Gallo A."/>
            <person name="Gournas C."/>
            <person name="Habgood R."/>
            <person name="Hainaut M."/>
            <person name="Harispe M.L."/>
            <person name="Henrissat B."/>
            <person name="Hilden K.S."/>
            <person name="Hope R."/>
            <person name="Hossain A."/>
            <person name="Karabika E."/>
            <person name="Karaffa L."/>
            <person name="Karanyi Z."/>
            <person name="Krasevec N."/>
            <person name="Kuo A."/>
            <person name="Kusch H."/>
            <person name="LaButti K."/>
            <person name="Lagendijk E.L."/>
            <person name="Lapidus A."/>
            <person name="Levasseur A."/>
            <person name="Lindquist E."/>
            <person name="Lipzen A."/>
            <person name="Logrieco A.F."/>
            <person name="MacCabe A."/>
            <person name="Maekelae M.R."/>
            <person name="Malavazi I."/>
            <person name="Melin P."/>
            <person name="Meyer V."/>
            <person name="Mielnichuk N."/>
            <person name="Miskei M."/>
            <person name="Molnar A.P."/>
            <person name="Mule G."/>
            <person name="Ngan C.Y."/>
            <person name="Orejas M."/>
            <person name="Orosz E."/>
            <person name="Ouedraogo J.P."/>
            <person name="Overkamp K.M."/>
            <person name="Park H.-S."/>
            <person name="Perrone G."/>
            <person name="Piumi F."/>
            <person name="Punt P.J."/>
            <person name="Ram A.F."/>
            <person name="Ramon A."/>
            <person name="Rauscher S."/>
            <person name="Record E."/>
            <person name="Riano-Pachon D.M."/>
            <person name="Robert V."/>
            <person name="Roehrig J."/>
            <person name="Ruller R."/>
            <person name="Salamov A."/>
            <person name="Salih N.S."/>
            <person name="Samson R.A."/>
            <person name="Sandor E."/>
            <person name="Sanguinetti M."/>
            <person name="Schuetze T."/>
            <person name="Sepcic K."/>
            <person name="Shelest E."/>
            <person name="Sherlock G."/>
            <person name="Sophianopoulou V."/>
            <person name="Squina F.M."/>
            <person name="Sun H."/>
            <person name="Susca A."/>
            <person name="Todd R.B."/>
            <person name="Tsang A."/>
            <person name="Unkles S.E."/>
            <person name="van de Wiele N."/>
            <person name="van Rossen-Uffink D."/>
            <person name="Oliveira J.V."/>
            <person name="Vesth T.C."/>
            <person name="Visser J."/>
            <person name="Yu J.-H."/>
            <person name="Zhou M."/>
            <person name="Andersen M.R."/>
            <person name="Archer D.B."/>
            <person name="Baker S.E."/>
            <person name="Benoit I."/>
            <person name="Brakhage A.A."/>
            <person name="Braus G.H."/>
            <person name="Fischer R."/>
            <person name="Frisvad J.C."/>
            <person name="Goldman G.H."/>
            <person name="Houbraken J."/>
            <person name="Oakley B."/>
            <person name="Pocsi I."/>
            <person name="Scazzocchio C."/>
            <person name="Seiboth B."/>
            <person name="vanKuyk P.A."/>
            <person name="Wortman J."/>
            <person name="Dyer P.S."/>
            <person name="Grigoriev I.V."/>
        </authorList>
    </citation>
    <scope>NUCLEOTIDE SEQUENCE [LARGE SCALE GENOMIC DNA]</scope>
    <source>
        <strain evidence="3">DTO 134E9</strain>
    </source>
</reference>
<dbReference type="Proteomes" id="UP000184383">
    <property type="component" value="Unassembled WGS sequence"/>
</dbReference>